<dbReference type="KEGG" id="psoj:PHYSODRAFT_458737"/>
<dbReference type="EMBL" id="JH159153">
    <property type="protein sequence ID" value="EGZ20570.1"/>
    <property type="molecule type" value="Genomic_DNA"/>
</dbReference>
<gene>
    <name evidence="1" type="ORF">PHYSODRAFT_458737</name>
</gene>
<accession>G4ZAU1</accession>
<organism evidence="1 2">
    <name type="scientific">Phytophthora sojae (strain P6497)</name>
    <name type="common">Soybean stem and root rot agent</name>
    <name type="synonym">Phytophthora megasperma f. sp. glycines</name>
    <dbReference type="NCBI Taxonomy" id="1094619"/>
    <lineage>
        <taxon>Eukaryota</taxon>
        <taxon>Sar</taxon>
        <taxon>Stramenopiles</taxon>
        <taxon>Oomycota</taxon>
        <taxon>Peronosporomycetes</taxon>
        <taxon>Peronosporales</taxon>
        <taxon>Peronosporaceae</taxon>
        <taxon>Phytophthora</taxon>
    </lineage>
</organism>
<dbReference type="RefSeq" id="XP_009523287.1">
    <property type="nucleotide sequence ID" value="XM_009524992.1"/>
</dbReference>
<protein>
    <recommendedName>
        <fullName evidence="3">HTH psq-type domain-containing protein</fullName>
    </recommendedName>
</protein>
<sequence length="69" mass="7482">MSGRRLSYTDTQLNTAVAQVLEAASISQVSKTSGVRYRTLESSVAAAKRGEFRVSKRRSPTPLLPAEAE</sequence>
<evidence type="ECO:0008006" key="3">
    <source>
        <dbReference type="Google" id="ProtNLM"/>
    </source>
</evidence>
<proteinExistence type="predicted"/>
<evidence type="ECO:0000313" key="2">
    <source>
        <dbReference type="Proteomes" id="UP000002640"/>
    </source>
</evidence>
<dbReference type="GeneID" id="20653166"/>
<name>G4ZAU1_PHYSP</name>
<dbReference type="InParanoid" id="G4ZAU1"/>
<evidence type="ECO:0000313" key="1">
    <source>
        <dbReference type="EMBL" id="EGZ20570.1"/>
    </source>
</evidence>
<keyword evidence="2" id="KW-1185">Reference proteome</keyword>
<reference evidence="1 2" key="1">
    <citation type="journal article" date="2006" name="Science">
        <title>Phytophthora genome sequences uncover evolutionary origins and mechanisms of pathogenesis.</title>
        <authorList>
            <person name="Tyler B.M."/>
            <person name="Tripathy S."/>
            <person name="Zhang X."/>
            <person name="Dehal P."/>
            <person name="Jiang R.H."/>
            <person name="Aerts A."/>
            <person name="Arredondo F.D."/>
            <person name="Baxter L."/>
            <person name="Bensasson D."/>
            <person name="Beynon J.L."/>
            <person name="Chapman J."/>
            <person name="Damasceno C.M."/>
            <person name="Dorrance A.E."/>
            <person name="Dou D."/>
            <person name="Dickerman A.W."/>
            <person name="Dubchak I.L."/>
            <person name="Garbelotto M."/>
            <person name="Gijzen M."/>
            <person name="Gordon S.G."/>
            <person name="Govers F."/>
            <person name="Grunwald N.J."/>
            <person name="Huang W."/>
            <person name="Ivors K.L."/>
            <person name="Jones R.W."/>
            <person name="Kamoun S."/>
            <person name="Krampis K."/>
            <person name="Lamour K.H."/>
            <person name="Lee M.K."/>
            <person name="McDonald W.H."/>
            <person name="Medina M."/>
            <person name="Meijer H.J."/>
            <person name="Nordberg E.K."/>
            <person name="Maclean D.J."/>
            <person name="Ospina-Giraldo M.D."/>
            <person name="Morris P.F."/>
            <person name="Phuntumart V."/>
            <person name="Putnam N.H."/>
            <person name="Rash S."/>
            <person name="Rose J.K."/>
            <person name="Sakihama Y."/>
            <person name="Salamov A.A."/>
            <person name="Savidor A."/>
            <person name="Scheuring C.F."/>
            <person name="Smith B.M."/>
            <person name="Sobral B.W."/>
            <person name="Terry A."/>
            <person name="Torto-Alalibo T.A."/>
            <person name="Win J."/>
            <person name="Xu Z."/>
            <person name="Zhang H."/>
            <person name="Grigoriev I.V."/>
            <person name="Rokhsar D.S."/>
            <person name="Boore J.L."/>
        </authorList>
    </citation>
    <scope>NUCLEOTIDE SEQUENCE [LARGE SCALE GENOMIC DNA]</scope>
    <source>
        <strain evidence="1 2">P6497</strain>
    </source>
</reference>
<feature type="non-terminal residue" evidence="1">
    <location>
        <position position="69"/>
    </location>
</feature>
<dbReference type="Proteomes" id="UP000002640">
    <property type="component" value="Unassembled WGS sequence"/>
</dbReference>
<dbReference type="AlphaFoldDB" id="G4ZAU1"/>